<dbReference type="RefSeq" id="XP_067802710.1">
    <property type="nucleotide sequence ID" value="XM_067947488.1"/>
</dbReference>
<evidence type="ECO:0000313" key="2">
    <source>
        <dbReference type="Proteomes" id="UP001214638"/>
    </source>
</evidence>
<dbReference type="InterPro" id="IPR005024">
    <property type="entry name" value="Snf7_fam"/>
</dbReference>
<organism evidence="1 2">
    <name type="scientific">Babesia duncani</name>
    <dbReference type="NCBI Taxonomy" id="323732"/>
    <lineage>
        <taxon>Eukaryota</taxon>
        <taxon>Sar</taxon>
        <taxon>Alveolata</taxon>
        <taxon>Apicomplexa</taxon>
        <taxon>Aconoidasida</taxon>
        <taxon>Piroplasmida</taxon>
        <taxon>Babesiidae</taxon>
        <taxon>Babesia</taxon>
    </lineage>
</organism>
<dbReference type="GO" id="GO:0007034">
    <property type="term" value="P:vacuolar transport"/>
    <property type="evidence" value="ECO:0007669"/>
    <property type="project" value="InterPro"/>
</dbReference>
<dbReference type="Pfam" id="PF03357">
    <property type="entry name" value="Snf7"/>
    <property type="match status" value="1"/>
</dbReference>
<dbReference type="KEGG" id="bdw:94336763"/>
<accession>A0AAD9UNK2</accession>
<keyword evidence="2" id="KW-1185">Reference proteome</keyword>
<evidence type="ECO:0000313" key="1">
    <source>
        <dbReference type="EMBL" id="KAK2195867.1"/>
    </source>
</evidence>
<gene>
    <name evidence="1" type="ORF">BdWA1_002465</name>
</gene>
<proteinExistence type="predicted"/>
<sequence>MGSILSKYKQKRLRNNVTSQILQLKSQRGMLKHILVNYTFPDELTNYQTVLYKNTAQIDDEAVKLAKRNQREMAVLLLRKKGLLKEQITVITEYIFSILKTISDIEMAQVQADLIHHLEIGSKLISTITGKVKAANIEKIMETQAENIQELEEIAALCNLDYSNVNDAILLQELDEIIKNPVPVGQTSPISTKLQIVPEPKYKEERQAVLA</sequence>
<comment type="caution">
    <text evidence="1">The sequence shown here is derived from an EMBL/GenBank/DDBJ whole genome shotgun (WGS) entry which is preliminary data.</text>
</comment>
<dbReference type="AlphaFoldDB" id="A0AAD9UNK2"/>
<dbReference type="Proteomes" id="UP001214638">
    <property type="component" value="Unassembled WGS sequence"/>
</dbReference>
<dbReference type="EMBL" id="JALLKP010000003">
    <property type="protein sequence ID" value="KAK2195867.1"/>
    <property type="molecule type" value="Genomic_DNA"/>
</dbReference>
<protein>
    <submittedName>
        <fullName evidence="1">Snf7 family</fullName>
    </submittedName>
</protein>
<reference evidence="1" key="1">
    <citation type="journal article" date="2023" name="Nat. Microbiol.">
        <title>Babesia duncani multi-omics identifies virulence factors and drug targets.</title>
        <authorList>
            <person name="Singh P."/>
            <person name="Lonardi S."/>
            <person name="Liang Q."/>
            <person name="Vydyam P."/>
            <person name="Khabirova E."/>
            <person name="Fang T."/>
            <person name="Gihaz S."/>
            <person name="Thekkiniath J."/>
            <person name="Munshi M."/>
            <person name="Abel S."/>
            <person name="Ciampossin L."/>
            <person name="Batugedara G."/>
            <person name="Gupta M."/>
            <person name="Lu X.M."/>
            <person name="Lenz T."/>
            <person name="Chakravarty S."/>
            <person name="Cornillot E."/>
            <person name="Hu Y."/>
            <person name="Ma W."/>
            <person name="Gonzalez L.M."/>
            <person name="Sanchez S."/>
            <person name="Estrada K."/>
            <person name="Sanchez-Flores A."/>
            <person name="Montero E."/>
            <person name="Harb O.S."/>
            <person name="Le Roch K.G."/>
            <person name="Mamoun C.B."/>
        </authorList>
    </citation>
    <scope>NUCLEOTIDE SEQUENCE</scope>
    <source>
        <strain evidence="1">WA1</strain>
    </source>
</reference>
<dbReference type="GeneID" id="94336763"/>
<name>A0AAD9UNK2_9APIC</name>